<dbReference type="Proteomes" id="UP000065641">
    <property type="component" value="Chromosome"/>
</dbReference>
<organism evidence="4 5">
    <name type="scientific">Pseudohongiella spirulinae</name>
    <dbReference type="NCBI Taxonomy" id="1249552"/>
    <lineage>
        <taxon>Bacteria</taxon>
        <taxon>Pseudomonadati</taxon>
        <taxon>Pseudomonadota</taxon>
        <taxon>Gammaproteobacteria</taxon>
        <taxon>Pseudomonadales</taxon>
        <taxon>Pseudohongiellaceae</taxon>
        <taxon>Pseudohongiella</taxon>
    </lineage>
</organism>
<keyword evidence="3" id="KW-0732">Signal</keyword>
<keyword evidence="2" id="KW-0813">Transport</keyword>
<dbReference type="AlphaFoldDB" id="A0A0S2KF43"/>
<dbReference type="OrthoDB" id="9806939at2"/>
<dbReference type="Gene3D" id="1.10.287.470">
    <property type="entry name" value="Helix hairpin bin"/>
    <property type="match status" value="1"/>
</dbReference>
<dbReference type="STRING" id="1249552.PS2015_2222"/>
<gene>
    <name evidence="4" type="ORF">PS2015_2222</name>
</gene>
<dbReference type="GO" id="GO:0015679">
    <property type="term" value="P:plasma membrane copper ion transport"/>
    <property type="evidence" value="ECO:0007669"/>
    <property type="project" value="TreeGrafter"/>
</dbReference>
<evidence type="ECO:0000256" key="3">
    <source>
        <dbReference type="SAM" id="SignalP"/>
    </source>
</evidence>
<evidence type="ECO:0000313" key="4">
    <source>
        <dbReference type="EMBL" id="ALO46857.1"/>
    </source>
</evidence>
<dbReference type="PANTHER" id="PTHR30097:SF4">
    <property type="entry name" value="SLR6042 PROTEIN"/>
    <property type="match status" value="1"/>
</dbReference>
<dbReference type="KEGG" id="pspi:PS2015_2222"/>
<protein>
    <submittedName>
        <fullName evidence="4">Secretion protein HlyD</fullName>
    </submittedName>
</protein>
<dbReference type="GO" id="GO:0046914">
    <property type="term" value="F:transition metal ion binding"/>
    <property type="evidence" value="ECO:0007669"/>
    <property type="project" value="TreeGrafter"/>
</dbReference>
<dbReference type="NCBIfam" id="TIGR01730">
    <property type="entry name" value="RND_mfp"/>
    <property type="match status" value="1"/>
</dbReference>
<dbReference type="PANTHER" id="PTHR30097">
    <property type="entry name" value="CATION EFFLUX SYSTEM PROTEIN CUSB"/>
    <property type="match status" value="1"/>
</dbReference>
<evidence type="ECO:0000256" key="1">
    <source>
        <dbReference type="ARBA" id="ARBA00009477"/>
    </source>
</evidence>
<dbReference type="Gene3D" id="2.40.30.170">
    <property type="match status" value="1"/>
</dbReference>
<dbReference type="GO" id="GO:0060003">
    <property type="term" value="P:copper ion export"/>
    <property type="evidence" value="ECO:0007669"/>
    <property type="project" value="TreeGrafter"/>
</dbReference>
<dbReference type="EMBL" id="CP013189">
    <property type="protein sequence ID" value="ALO46857.1"/>
    <property type="molecule type" value="Genomic_DNA"/>
</dbReference>
<dbReference type="RefSeq" id="WP_058022311.1">
    <property type="nucleotide sequence ID" value="NZ_CP013189.1"/>
</dbReference>
<sequence length="366" mass="38583" precursor="true">MNLALKRLLAYSLSSILLPLSGTLSAQEFIPVSDDEIRDLAILFAPATPVGNTDGEQVPATVIASPDASNTIHSWFEGVLNRWHVSPGDSIESGTAIVTLRSEELLSTQQAFLAALIAQSSAEAALQRDENLFDAGVIAAARLDETRRQSQQAALATGAIRQRLLSAGLSAADLDNLTRSQQATGTYTLRASQSGTLVRRLSQVGDYIADGSAVAAINGEELPWLQARIPAYLAGQLSNGQSMRIAEQNASLALRQIDQQIDPQTQTIGVLAQFTDSTSWMPGQILTLILPPADTGIRIPAGSVVFNGADTTIYVRRQGGVEARTVELQPAGRNYLAVSGISAGEDIVTQGAAVLKGIQLGLGGTE</sequence>
<dbReference type="GO" id="GO:0022857">
    <property type="term" value="F:transmembrane transporter activity"/>
    <property type="evidence" value="ECO:0007669"/>
    <property type="project" value="InterPro"/>
</dbReference>
<dbReference type="InterPro" id="IPR051909">
    <property type="entry name" value="MFP_Cation_Efflux"/>
</dbReference>
<evidence type="ECO:0000256" key="2">
    <source>
        <dbReference type="ARBA" id="ARBA00022448"/>
    </source>
</evidence>
<keyword evidence="5" id="KW-1185">Reference proteome</keyword>
<name>A0A0S2KF43_9GAMM</name>
<dbReference type="Gene3D" id="2.40.420.20">
    <property type="match status" value="1"/>
</dbReference>
<feature type="signal peptide" evidence="3">
    <location>
        <begin position="1"/>
        <end position="26"/>
    </location>
</feature>
<dbReference type="Gene3D" id="2.40.50.100">
    <property type="match status" value="1"/>
</dbReference>
<comment type="similarity">
    <text evidence="1">Belongs to the membrane fusion protein (MFP) (TC 8.A.1) family.</text>
</comment>
<evidence type="ECO:0000313" key="5">
    <source>
        <dbReference type="Proteomes" id="UP000065641"/>
    </source>
</evidence>
<reference evidence="4 5" key="1">
    <citation type="submission" date="2015-11" db="EMBL/GenBank/DDBJ databases">
        <authorList>
            <person name="Zhang Y."/>
            <person name="Guo Z."/>
        </authorList>
    </citation>
    <scope>NUCLEOTIDE SEQUENCE [LARGE SCALE GENOMIC DNA]</scope>
    <source>
        <strain evidence="4 5">KCTC 32221</strain>
    </source>
</reference>
<dbReference type="GO" id="GO:0030288">
    <property type="term" value="C:outer membrane-bounded periplasmic space"/>
    <property type="evidence" value="ECO:0007669"/>
    <property type="project" value="TreeGrafter"/>
</dbReference>
<feature type="chain" id="PRO_5006601590" evidence="3">
    <location>
        <begin position="27"/>
        <end position="366"/>
    </location>
</feature>
<dbReference type="SUPFAM" id="SSF111369">
    <property type="entry name" value="HlyD-like secretion proteins"/>
    <property type="match status" value="1"/>
</dbReference>
<accession>A0A0S2KF43</accession>
<dbReference type="GO" id="GO:0016020">
    <property type="term" value="C:membrane"/>
    <property type="evidence" value="ECO:0007669"/>
    <property type="project" value="InterPro"/>
</dbReference>
<proteinExistence type="inferred from homology"/>
<dbReference type="InterPro" id="IPR006143">
    <property type="entry name" value="RND_pump_MFP"/>
</dbReference>